<reference evidence="1" key="1">
    <citation type="submission" date="2022-11" db="EMBL/GenBank/DDBJ databases">
        <authorList>
            <person name="Scott C."/>
            <person name="Bruce N."/>
        </authorList>
    </citation>
    <scope>NUCLEOTIDE SEQUENCE</scope>
</reference>
<proteinExistence type="predicted"/>
<feature type="non-terminal residue" evidence="1">
    <location>
        <position position="1"/>
    </location>
</feature>
<dbReference type="AlphaFoldDB" id="A0A9P1HB70"/>
<protein>
    <submittedName>
        <fullName evidence="1">Uncharacterized protein</fullName>
    </submittedName>
</protein>
<keyword evidence="2" id="KW-1185">Reference proteome</keyword>
<dbReference type="Proteomes" id="UP000838763">
    <property type="component" value="Unassembled WGS sequence"/>
</dbReference>
<dbReference type="EMBL" id="CALLCH030000021">
    <property type="protein sequence ID" value="CAI4220279.1"/>
    <property type="molecule type" value="Genomic_DNA"/>
</dbReference>
<organism evidence="1 2">
    <name type="scientific">Parascedosporium putredinis</name>
    <dbReference type="NCBI Taxonomy" id="1442378"/>
    <lineage>
        <taxon>Eukaryota</taxon>
        <taxon>Fungi</taxon>
        <taxon>Dikarya</taxon>
        <taxon>Ascomycota</taxon>
        <taxon>Pezizomycotina</taxon>
        <taxon>Sordariomycetes</taxon>
        <taxon>Hypocreomycetidae</taxon>
        <taxon>Microascales</taxon>
        <taxon>Microascaceae</taxon>
        <taxon>Parascedosporium</taxon>
    </lineage>
</organism>
<sequence>TPPWSDTHENMWDQVNDFKWLKADHSPNWSVLAQDRRHMNSFWTDVVGGKTELQVIEILKRSGIAV</sequence>
<name>A0A9P1HB70_9PEZI</name>
<dbReference type="OrthoDB" id="194775at2759"/>
<evidence type="ECO:0000313" key="2">
    <source>
        <dbReference type="Proteomes" id="UP000838763"/>
    </source>
</evidence>
<comment type="caution">
    <text evidence="1">The sequence shown here is derived from an EMBL/GenBank/DDBJ whole genome shotgun (WGS) entry which is preliminary data.</text>
</comment>
<accession>A0A9P1HB70</accession>
<gene>
    <name evidence="1" type="ORF">PPNO1_LOCUS9811</name>
</gene>
<evidence type="ECO:0000313" key="1">
    <source>
        <dbReference type="EMBL" id="CAI4220279.1"/>
    </source>
</evidence>
<dbReference type="Gene3D" id="2.160.20.70">
    <property type="match status" value="1"/>
</dbReference>
<dbReference type="InterPro" id="IPR016098">
    <property type="entry name" value="CAP/MinC_C"/>
</dbReference>